<dbReference type="GO" id="GO:0010506">
    <property type="term" value="P:regulation of autophagy"/>
    <property type="evidence" value="ECO:0007669"/>
    <property type="project" value="InterPro"/>
</dbReference>
<dbReference type="PROSITE" id="PS00107">
    <property type="entry name" value="PROTEIN_KINASE_ATP"/>
    <property type="match status" value="1"/>
</dbReference>
<keyword evidence="8" id="KW-1185">Reference proteome</keyword>
<dbReference type="InterPro" id="IPR000719">
    <property type="entry name" value="Prot_kinase_dom"/>
</dbReference>
<dbReference type="Proteomes" id="UP000683925">
    <property type="component" value="Unassembled WGS sequence"/>
</dbReference>
<evidence type="ECO:0000256" key="4">
    <source>
        <dbReference type="ARBA" id="ARBA00022840"/>
    </source>
</evidence>
<proteinExistence type="predicted"/>
<evidence type="ECO:0000256" key="3">
    <source>
        <dbReference type="ARBA" id="ARBA00022777"/>
    </source>
</evidence>
<dbReference type="FunFam" id="1.10.510.10:FF:000885">
    <property type="entry name" value="Uncharacterized protein"/>
    <property type="match status" value="1"/>
</dbReference>
<dbReference type="InterPro" id="IPR017441">
    <property type="entry name" value="Protein_kinase_ATP_BS"/>
</dbReference>
<dbReference type="GO" id="GO:0005524">
    <property type="term" value="F:ATP binding"/>
    <property type="evidence" value="ECO:0007669"/>
    <property type="project" value="UniProtKB-UniRule"/>
</dbReference>
<keyword evidence="2 5" id="KW-0547">Nucleotide-binding</keyword>
<gene>
    <name evidence="7" type="ORF">POCTA_138.1.T0160405</name>
</gene>
<dbReference type="GO" id="GO:0000045">
    <property type="term" value="P:autophagosome assembly"/>
    <property type="evidence" value="ECO:0007669"/>
    <property type="project" value="TreeGrafter"/>
</dbReference>
<accession>A0A8S1T042</accession>
<evidence type="ECO:0000256" key="1">
    <source>
        <dbReference type="ARBA" id="ARBA00022679"/>
    </source>
</evidence>
<dbReference type="GO" id="GO:0005776">
    <property type="term" value="C:autophagosome"/>
    <property type="evidence" value="ECO:0007669"/>
    <property type="project" value="TreeGrafter"/>
</dbReference>
<evidence type="ECO:0000313" key="7">
    <source>
        <dbReference type="EMBL" id="CAD8144929.1"/>
    </source>
</evidence>
<dbReference type="OrthoDB" id="305167at2759"/>
<dbReference type="PANTHER" id="PTHR24348">
    <property type="entry name" value="SERINE/THREONINE-PROTEIN KINASE UNC-51-RELATED"/>
    <property type="match status" value="1"/>
</dbReference>
<dbReference type="InterPro" id="IPR008271">
    <property type="entry name" value="Ser/Thr_kinase_AS"/>
</dbReference>
<feature type="domain" description="Protein kinase" evidence="6">
    <location>
        <begin position="41"/>
        <end position="295"/>
    </location>
</feature>
<dbReference type="GO" id="GO:0005829">
    <property type="term" value="C:cytosol"/>
    <property type="evidence" value="ECO:0007669"/>
    <property type="project" value="TreeGrafter"/>
</dbReference>
<organism evidence="7 8">
    <name type="scientific">Paramecium octaurelia</name>
    <dbReference type="NCBI Taxonomy" id="43137"/>
    <lineage>
        <taxon>Eukaryota</taxon>
        <taxon>Sar</taxon>
        <taxon>Alveolata</taxon>
        <taxon>Ciliophora</taxon>
        <taxon>Intramacronucleata</taxon>
        <taxon>Oligohymenophorea</taxon>
        <taxon>Peniculida</taxon>
        <taxon>Parameciidae</taxon>
        <taxon>Paramecium</taxon>
    </lineage>
</organism>
<evidence type="ECO:0000256" key="5">
    <source>
        <dbReference type="PROSITE-ProRule" id="PRU10141"/>
    </source>
</evidence>
<dbReference type="PANTHER" id="PTHR24348:SF22">
    <property type="entry name" value="NON-SPECIFIC SERINE_THREONINE PROTEIN KINASE"/>
    <property type="match status" value="1"/>
</dbReference>
<dbReference type="GO" id="GO:0016020">
    <property type="term" value="C:membrane"/>
    <property type="evidence" value="ECO:0007669"/>
    <property type="project" value="TreeGrafter"/>
</dbReference>
<keyword evidence="3" id="KW-0418">Kinase</keyword>
<dbReference type="OMA" id="NHNQSEN"/>
<dbReference type="GO" id="GO:0004674">
    <property type="term" value="F:protein serine/threonine kinase activity"/>
    <property type="evidence" value="ECO:0007669"/>
    <property type="project" value="InterPro"/>
</dbReference>
<keyword evidence="4 5" id="KW-0067">ATP-binding</keyword>
<feature type="binding site" evidence="5">
    <location>
        <position position="70"/>
    </location>
    <ligand>
        <name>ATP</name>
        <dbReference type="ChEBI" id="CHEBI:30616"/>
    </ligand>
</feature>
<sequence length="641" mass="74455">MFQNSTYLPQYLHSQGPHRQTQSIMGRGGIEKRKAIDHYSYAIDQEIGKGFSSRVYKGRDERTLENVAVKVIDMKKLKQTLHKQLLKNEINALRSFNHQSILKLIDVCQTSNNTYIITEFCDSGDLDKYLRKNLKIKEPEAIRILQALVNAINEINLKGFIHRDIKPANILLKGNDPKLADFGFAVPIWQAKIQQKNINVGTPLYMSPQALKHQDYSEKGDVWAVGIVYFEMLFGRTPFNAQSEAALLSNILNKSLIIPQTPSVSELSKDFIKKCLQIDDHERFNVKAMYEHQIIQSKNFYCYLQDDCFSQLKKVNTLINNSQVKKSKRSLTQNLKRNCNQDLGNLENDANQMNKQCYAQLDVPQRSSSQYQFQLPQHNIKHPLNIQVENTNSINLQQTFSHQESDGYKTNNQILIFQINYCRYLFKFSQYLINSQVVQTEFKNKILFVLGKCIAVKISQLSKILDKENKGDNQCQLYDYDKYKQSQSFNGICLAVSEYQIKYINHFQKILKLALKNNFQNDPIIGNLCNNYLYENNTVYELVLHYLNLSLIKLTQNLNQTTADRFSDKTNAEVSIHQFQSQQLLFILEGLKNCKELTMIIWKCQYDLITFQKGYQIDRIIAQIPGQVNHNQSENKMQNYS</sequence>
<protein>
    <recommendedName>
        <fullName evidence="6">Protein kinase domain-containing protein</fullName>
    </recommendedName>
</protein>
<keyword evidence="1" id="KW-0808">Transferase</keyword>
<dbReference type="Pfam" id="PF00069">
    <property type="entry name" value="Pkinase"/>
    <property type="match status" value="1"/>
</dbReference>
<reference evidence="7" key="1">
    <citation type="submission" date="2021-01" db="EMBL/GenBank/DDBJ databases">
        <authorList>
            <consortium name="Genoscope - CEA"/>
            <person name="William W."/>
        </authorList>
    </citation>
    <scope>NUCLEOTIDE SEQUENCE</scope>
</reference>
<comment type="caution">
    <text evidence="7">The sequence shown here is derived from an EMBL/GenBank/DDBJ whole genome shotgun (WGS) entry which is preliminary data.</text>
</comment>
<dbReference type="GO" id="GO:0000407">
    <property type="term" value="C:phagophore assembly site"/>
    <property type="evidence" value="ECO:0007669"/>
    <property type="project" value="TreeGrafter"/>
</dbReference>
<dbReference type="EMBL" id="CAJJDP010000016">
    <property type="protein sequence ID" value="CAD8144929.1"/>
    <property type="molecule type" value="Genomic_DNA"/>
</dbReference>
<evidence type="ECO:0000259" key="6">
    <source>
        <dbReference type="PROSITE" id="PS50011"/>
    </source>
</evidence>
<evidence type="ECO:0000256" key="2">
    <source>
        <dbReference type="ARBA" id="ARBA00022741"/>
    </source>
</evidence>
<dbReference type="PROSITE" id="PS00108">
    <property type="entry name" value="PROTEIN_KINASE_ST"/>
    <property type="match status" value="1"/>
</dbReference>
<dbReference type="SMART" id="SM00220">
    <property type="entry name" value="S_TKc"/>
    <property type="match status" value="1"/>
</dbReference>
<dbReference type="InterPro" id="IPR045269">
    <property type="entry name" value="Atg1-like"/>
</dbReference>
<dbReference type="PROSITE" id="PS50011">
    <property type="entry name" value="PROTEIN_KINASE_DOM"/>
    <property type="match status" value="1"/>
</dbReference>
<dbReference type="AlphaFoldDB" id="A0A8S1T042"/>
<name>A0A8S1T042_PAROT</name>
<evidence type="ECO:0000313" key="8">
    <source>
        <dbReference type="Proteomes" id="UP000683925"/>
    </source>
</evidence>